<dbReference type="STRING" id="1619046.US42_C0008G0102"/>
<organism evidence="2 3">
    <name type="scientific">Candidatus Magasanikbacteria bacterium GW2011_GWC2_37_14</name>
    <dbReference type="NCBI Taxonomy" id="1619046"/>
    <lineage>
        <taxon>Bacteria</taxon>
        <taxon>Candidatus Magasanikiibacteriota</taxon>
    </lineage>
</organism>
<evidence type="ECO:0000313" key="2">
    <source>
        <dbReference type="EMBL" id="KKQ27589.1"/>
    </source>
</evidence>
<dbReference type="EMBL" id="LBSX01000008">
    <property type="protein sequence ID" value="KKQ27589.1"/>
    <property type="molecule type" value="Genomic_DNA"/>
</dbReference>
<gene>
    <name evidence="2" type="ORF">US42_C0008G0102</name>
</gene>
<sequence length="178" mass="21179">MTMIKQKFVFGKLLSAICYLHHDNCPQAPTLAKLLYSWYIFFIKIISKYYMAKDRYLEIKESVLDHIQTLFDEMEEEMAMSHQEKYALLEDSFENATDEDELKVAFEQWYAEHSEDLNLDFKVDELWDKAVGGELSYDNLKDTEDEEETSEDFLGLKEEDEDDEKKHKNEYSDGNDEY</sequence>
<accession>A0A0G0ITX5</accession>
<evidence type="ECO:0000256" key="1">
    <source>
        <dbReference type="SAM" id="MobiDB-lite"/>
    </source>
</evidence>
<feature type="region of interest" description="Disordered" evidence="1">
    <location>
        <begin position="137"/>
        <end position="178"/>
    </location>
</feature>
<protein>
    <submittedName>
        <fullName evidence="2">Uncharacterized protein</fullName>
    </submittedName>
</protein>
<dbReference type="Proteomes" id="UP000034849">
    <property type="component" value="Unassembled WGS sequence"/>
</dbReference>
<evidence type="ECO:0000313" key="3">
    <source>
        <dbReference type="Proteomes" id="UP000034849"/>
    </source>
</evidence>
<dbReference type="AlphaFoldDB" id="A0A0G0ITX5"/>
<proteinExistence type="predicted"/>
<comment type="caution">
    <text evidence="2">The sequence shown here is derived from an EMBL/GenBank/DDBJ whole genome shotgun (WGS) entry which is preliminary data.</text>
</comment>
<reference evidence="2 3" key="1">
    <citation type="journal article" date="2015" name="Nature">
        <title>rRNA introns, odd ribosomes, and small enigmatic genomes across a large radiation of phyla.</title>
        <authorList>
            <person name="Brown C.T."/>
            <person name="Hug L.A."/>
            <person name="Thomas B.C."/>
            <person name="Sharon I."/>
            <person name="Castelle C.J."/>
            <person name="Singh A."/>
            <person name="Wilkins M.J."/>
            <person name="Williams K.H."/>
            <person name="Banfield J.F."/>
        </authorList>
    </citation>
    <scope>NUCLEOTIDE SEQUENCE [LARGE SCALE GENOMIC DNA]</scope>
</reference>
<name>A0A0G0ITX5_9BACT</name>